<feature type="region of interest" description="Disordered" evidence="1">
    <location>
        <begin position="337"/>
        <end position="372"/>
    </location>
</feature>
<dbReference type="AlphaFoldDB" id="A0A6A6JX95"/>
<feature type="region of interest" description="Disordered" evidence="1">
    <location>
        <begin position="866"/>
        <end position="903"/>
    </location>
</feature>
<evidence type="ECO:0000256" key="1">
    <source>
        <dbReference type="SAM" id="MobiDB-lite"/>
    </source>
</evidence>
<feature type="region of interest" description="Disordered" evidence="1">
    <location>
        <begin position="271"/>
        <end position="290"/>
    </location>
</feature>
<feature type="compositionally biased region" description="Low complexity" evidence="1">
    <location>
        <begin position="17"/>
        <end position="33"/>
    </location>
</feature>
<feature type="region of interest" description="Disordered" evidence="1">
    <location>
        <begin position="150"/>
        <end position="209"/>
    </location>
</feature>
<dbReference type="RefSeq" id="XP_033658382.1">
    <property type="nucleotide sequence ID" value="XM_033797329.1"/>
</dbReference>
<organism evidence="2 3">
    <name type="scientific">Westerdykella ornata</name>
    <dbReference type="NCBI Taxonomy" id="318751"/>
    <lineage>
        <taxon>Eukaryota</taxon>
        <taxon>Fungi</taxon>
        <taxon>Dikarya</taxon>
        <taxon>Ascomycota</taxon>
        <taxon>Pezizomycotina</taxon>
        <taxon>Dothideomycetes</taxon>
        <taxon>Pleosporomycetidae</taxon>
        <taxon>Pleosporales</taxon>
        <taxon>Sporormiaceae</taxon>
        <taxon>Westerdykella</taxon>
    </lineage>
</organism>
<feature type="region of interest" description="Disordered" evidence="1">
    <location>
        <begin position="539"/>
        <end position="559"/>
    </location>
</feature>
<gene>
    <name evidence="2" type="ORF">EI97DRAFT_428943</name>
</gene>
<dbReference type="Proteomes" id="UP000800097">
    <property type="component" value="Unassembled WGS sequence"/>
</dbReference>
<feature type="region of interest" description="Disordered" evidence="1">
    <location>
        <begin position="441"/>
        <end position="483"/>
    </location>
</feature>
<evidence type="ECO:0000313" key="2">
    <source>
        <dbReference type="EMBL" id="KAF2280845.1"/>
    </source>
</evidence>
<feature type="compositionally biased region" description="Low complexity" evidence="1">
    <location>
        <begin position="161"/>
        <end position="176"/>
    </location>
</feature>
<dbReference type="GeneID" id="54550504"/>
<feature type="compositionally biased region" description="Low complexity" evidence="1">
    <location>
        <begin position="86"/>
        <end position="98"/>
    </location>
</feature>
<accession>A0A6A6JX95</accession>
<feature type="compositionally biased region" description="Low complexity" evidence="1">
    <location>
        <begin position="469"/>
        <end position="483"/>
    </location>
</feature>
<evidence type="ECO:0000313" key="3">
    <source>
        <dbReference type="Proteomes" id="UP000800097"/>
    </source>
</evidence>
<keyword evidence="3" id="KW-1185">Reference proteome</keyword>
<sequence>MGNAQSIRGNQNRLSKPKTNTNSPSPSPKNGSPVSVASKFADTTVTRRKERSIGSSPLRTEFSCGLGSKADETWEELATQVQVRLSSLSRSNSVTSQNGRDPNGRLSALPRSKASLGTQAHHVDMETALKILHEVRKSASPEDLAALHEALQPSSPAPENTSSGRSSLLSRSTSSLIRHRSLISTPGLATRNSQTNSLRRSWSSWKPPNSAQEHKWKVEMMGSSQLSGLAALDLAEEGRESPSPRARTPGDMEYSHLGSFKLGSLVVTNGAPSPAASARRISRRRSNSDLCQEEDYFSASASEASPIVLKAERRRGHFRSKSSILPDTSPLLRHINGARHGRKTTKSIRPITPPKPARPFEFEPPPEMPKGRLKVVNKSADTLATDGMAESPVRDPGVVGAVHHDGVVDPFSDRIPTFRKEALDILDGTIFAEPDNILERTSASSSMQQPAQLDSKPRNARPLRRPTPSTADSGYSSSGSFRASCRDTAKWDSVHERSEEMDAAEHLTCKPIVVDDGSGSLYDFEEMLALPISQKPLPSLPLNDHNTTERTETDTGGLPQAWDQALDTQLALLEAGEKSTAASIPTSPTPTRSISSALSKLTTENASAVQNRLQKRRPSMPDLPIVQSCQPAEGMIPNVPHDIRAKFVRRLSASPEMECLTRTFLSAEHTNLEEPTVDTPSTAASAAISLDFTAPSPAPPPRGRHHLRAYTEGYLRSSTVSIRRSLSALRGKDPASKTKDVKNADSAPLQVVELGTIGSTLGRSPYDAAMSARPRSVATSATHAHQLGDGFTRAQSMVGMDSKTAAEFAHMGSMERGQPRAERLQRPMLGQRPRSYHDANLDVGAAMALGGGLRNRRSLQTFSHSVHAPSPHPYDAQSPASGVEAAHASRVHPGPRFRARSTGRGPMVSQLVGQYDGYYQMVPLPERQDWQPYARLWNQRRRSIEGGLHEQEEASQSSSPRMKHGSALQKSISSTAICNRSDGGLYHGYEARGYGSSGSAGTTRQLHSAASRKNMWYSHQLGLDLSDVPVVLQRMA</sequence>
<feature type="compositionally biased region" description="Polar residues" evidence="1">
    <location>
        <begin position="190"/>
        <end position="209"/>
    </location>
</feature>
<feature type="region of interest" description="Disordered" evidence="1">
    <location>
        <begin position="86"/>
        <end position="120"/>
    </location>
</feature>
<feature type="compositionally biased region" description="Basic residues" evidence="1">
    <location>
        <begin position="889"/>
        <end position="901"/>
    </location>
</feature>
<feature type="region of interest" description="Disordered" evidence="1">
    <location>
        <begin position="948"/>
        <end position="970"/>
    </location>
</feature>
<name>A0A6A6JX95_WESOR</name>
<dbReference type="OrthoDB" id="5341904at2759"/>
<feature type="compositionally biased region" description="Pro residues" evidence="1">
    <location>
        <begin position="351"/>
        <end position="368"/>
    </location>
</feature>
<dbReference type="EMBL" id="ML986484">
    <property type="protein sequence ID" value="KAF2280845.1"/>
    <property type="molecule type" value="Genomic_DNA"/>
</dbReference>
<feature type="region of interest" description="Disordered" evidence="1">
    <location>
        <begin position="1"/>
        <end position="64"/>
    </location>
</feature>
<feature type="compositionally biased region" description="Polar residues" evidence="1">
    <location>
        <begin position="441"/>
        <end position="452"/>
    </location>
</feature>
<feature type="compositionally biased region" description="Polar residues" evidence="1">
    <location>
        <begin position="1"/>
        <end position="14"/>
    </location>
</feature>
<proteinExistence type="predicted"/>
<reference evidence="2" key="1">
    <citation type="journal article" date="2020" name="Stud. Mycol.">
        <title>101 Dothideomycetes genomes: a test case for predicting lifestyles and emergence of pathogens.</title>
        <authorList>
            <person name="Haridas S."/>
            <person name="Albert R."/>
            <person name="Binder M."/>
            <person name="Bloem J."/>
            <person name="Labutti K."/>
            <person name="Salamov A."/>
            <person name="Andreopoulos B."/>
            <person name="Baker S."/>
            <person name="Barry K."/>
            <person name="Bills G."/>
            <person name="Bluhm B."/>
            <person name="Cannon C."/>
            <person name="Castanera R."/>
            <person name="Culley D."/>
            <person name="Daum C."/>
            <person name="Ezra D."/>
            <person name="Gonzalez J."/>
            <person name="Henrissat B."/>
            <person name="Kuo A."/>
            <person name="Liang C."/>
            <person name="Lipzen A."/>
            <person name="Lutzoni F."/>
            <person name="Magnuson J."/>
            <person name="Mondo S."/>
            <person name="Nolan M."/>
            <person name="Ohm R."/>
            <person name="Pangilinan J."/>
            <person name="Park H.-J."/>
            <person name="Ramirez L."/>
            <person name="Alfaro M."/>
            <person name="Sun H."/>
            <person name="Tritt A."/>
            <person name="Yoshinaga Y."/>
            <person name="Zwiers L.-H."/>
            <person name="Turgeon B."/>
            <person name="Goodwin S."/>
            <person name="Spatafora J."/>
            <person name="Crous P."/>
            <person name="Grigoriev I."/>
        </authorList>
    </citation>
    <scope>NUCLEOTIDE SEQUENCE</scope>
    <source>
        <strain evidence="2">CBS 379.55</strain>
    </source>
</reference>
<protein>
    <submittedName>
        <fullName evidence="2">Uncharacterized protein</fullName>
    </submittedName>
</protein>
<feature type="compositionally biased region" description="Basic residues" evidence="1">
    <location>
        <begin position="337"/>
        <end position="346"/>
    </location>
</feature>